<dbReference type="InterPro" id="IPR011577">
    <property type="entry name" value="Cyt_b561_bac/Ni-Hgenase"/>
</dbReference>
<dbReference type="Gene3D" id="1.20.950.20">
    <property type="entry name" value="Transmembrane di-heme cytochromes, Chain C"/>
    <property type="match status" value="1"/>
</dbReference>
<keyword evidence="5 6" id="KW-0472">Membrane</keyword>
<feature type="transmembrane region" description="Helical" evidence="6">
    <location>
        <begin position="173"/>
        <end position="191"/>
    </location>
</feature>
<dbReference type="GO" id="GO:0009055">
    <property type="term" value="F:electron transfer activity"/>
    <property type="evidence" value="ECO:0007669"/>
    <property type="project" value="InterPro"/>
</dbReference>
<feature type="transmembrane region" description="Helical" evidence="6">
    <location>
        <begin position="220"/>
        <end position="241"/>
    </location>
</feature>
<keyword evidence="9" id="KW-1185">Reference proteome</keyword>
<proteinExistence type="predicted"/>
<feature type="transmembrane region" description="Helical" evidence="6">
    <location>
        <begin position="40"/>
        <end position="59"/>
    </location>
</feature>
<comment type="subcellular location">
    <subcellularLocation>
        <location evidence="1">Cell membrane</location>
        <topology evidence="1">Multi-pass membrane protein</topology>
    </subcellularLocation>
</comment>
<keyword evidence="4 6" id="KW-1133">Transmembrane helix</keyword>
<feature type="domain" description="Cytochrome b561 bacterial/Ni-hydrogenase" evidence="7">
    <location>
        <begin position="34"/>
        <end position="203"/>
    </location>
</feature>
<dbReference type="RefSeq" id="WP_109037535.1">
    <property type="nucleotide sequence ID" value="NZ_CP029210.1"/>
</dbReference>
<evidence type="ECO:0000313" key="8">
    <source>
        <dbReference type="EMBL" id="AWI54541.1"/>
    </source>
</evidence>
<dbReference type="InterPro" id="IPR016174">
    <property type="entry name" value="Di-haem_cyt_TM"/>
</dbReference>
<dbReference type="GO" id="GO:0020037">
    <property type="term" value="F:heme binding"/>
    <property type="evidence" value="ECO:0007669"/>
    <property type="project" value="TreeGrafter"/>
</dbReference>
<organism evidence="8 9">
    <name type="scientific">Aquabacterium olei</name>
    <dbReference type="NCBI Taxonomy" id="1296669"/>
    <lineage>
        <taxon>Bacteria</taxon>
        <taxon>Pseudomonadati</taxon>
        <taxon>Pseudomonadota</taxon>
        <taxon>Betaproteobacteria</taxon>
        <taxon>Burkholderiales</taxon>
        <taxon>Aquabacterium</taxon>
    </lineage>
</organism>
<evidence type="ECO:0000313" key="9">
    <source>
        <dbReference type="Proteomes" id="UP000244892"/>
    </source>
</evidence>
<evidence type="ECO:0000256" key="2">
    <source>
        <dbReference type="ARBA" id="ARBA00022475"/>
    </source>
</evidence>
<dbReference type="GO" id="GO:0022904">
    <property type="term" value="P:respiratory electron transport chain"/>
    <property type="evidence" value="ECO:0007669"/>
    <property type="project" value="InterPro"/>
</dbReference>
<protein>
    <submittedName>
        <fullName evidence="8">Cytochrome B</fullName>
    </submittedName>
</protein>
<dbReference type="OrthoDB" id="196472at2"/>
<feature type="transmembrane region" description="Helical" evidence="6">
    <location>
        <begin position="65"/>
        <end position="86"/>
    </location>
</feature>
<dbReference type="GO" id="GO:0005886">
    <property type="term" value="C:plasma membrane"/>
    <property type="evidence" value="ECO:0007669"/>
    <property type="project" value="UniProtKB-SubCell"/>
</dbReference>
<name>A0A2U8FTZ7_9BURK</name>
<dbReference type="Proteomes" id="UP000244892">
    <property type="component" value="Chromosome"/>
</dbReference>
<dbReference type="EMBL" id="CP029210">
    <property type="protein sequence ID" value="AWI54541.1"/>
    <property type="molecule type" value="Genomic_DNA"/>
</dbReference>
<feature type="transmembrane region" description="Helical" evidence="6">
    <location>
        <begin position="119"/>
        <end position="140"/>
    </location>
</feature>
<dbReference type="Pfam" id="PF01292">
    <property type="entry name" value="Ni_hydr_CYTB"/>
    <property type="match status" value="1"/>
</dbReference>
<evidence type="ECO:0000256" key="4">
    <source>
        <dbReference type="ARBA" id="ARBA00022989"/>
    </source>
</evidence>
<dbReference type="PANTHER" id="PTHR30485">
    <property type="entry name" value="NI/FE-HYDROGENASE 1 B-TYPE CYTOCHROME SUBUNIT"/>
    <property type="match status" value="1"/>
</dbReference>
<sequence>MTTHANTDTLHAGLAPPAETVEKAPAATLTVPIWDLGLRVFHWSLVAAVSAAIATGLTGGDWMVWHGRAGIAIAGLLGFRLSWGLLGSETARFRAFVPTPARLRAHLAGRWHGVGHNPLGALSVIALLALLAVQLGTGLFSHDDIAFSGPLVSLVTDEQISDLTAWHHRVVNLLYGLLGLHIAAIAFYATVRRKNLVRPMVTGRAALPPGTRPPRAGKPVALVLSVAIGAGVAWGASGLWVTHEPVAPAASQPTPAW</sequence>
<keyword evidence="3 6" id="KW-0812">Transmembrane</keyword>
<evidence type="ECO:0000259" key="7">
    <source>
        <dbReference type="Pfam" id="PF01292"/>
    </source>
</evidence>
<evidence type="ECO:0000256" key="5">
    <source>
        <dbReference type="ARBA" id="ARBA00023136"/>
    </source>
</evidence>
<evidence type="ECO:0000256" key="1">
    <source>
        <dbReference type="ARBA" id="ARBA00004651"/>
    </source>
</evidence>
<accession>A0A2U8FTZ7</accession>
<gene>
    <name evidence="8" type="ORF">DEH84_14765</name>
</gene>
<dbReference type="PANTHER" id="PTHR30485:SF2">
    <property type="entry name" value="BLL0597 PROTEIN"/>
    <property type="match status" value="1"/>
</dbReference>
<evidence type="ECO:0000256" key="6">
    <source>
        <dbReference type="SAM" id="Phobius"/>
    </source>
</evidence>
<dbReference type="InterPro" id="IPR051542">
    <property type="entry name" value="Hydrogenase_cytochrome"/>
</dbReference>
<keyword evidence="2" id="KW-1003">Cell membrane</keyword>
<dbReference type="AlphaFoldDB" id="A0A2U8FTZ7"/>
<evidence type="ECO:0000256" key="3">
    <source>
        <dbReference type="ARBA" id="ARBA00022692"/>
    </source>
</evidence>
<dbReference type="KEGG" id="aon:DEH84_14765"/>
<dbReference type="SUPFAM" id="SSF81342">
    <property type="entry name" value="Transmembrane di-heme cytochromes"/>
    <property type="match status" value="1"/>
</dbReference>
<reference evidence="8 9" key="1">
    <citation type="submission" date="2018-05" db="EMBL/GenBank/DDBJ databases">
        <title>complete genome sequence of Aquabacterium olei NBRC 110486.</title>
        <authorList>
            <person name="Tang B."/>
            <person name="Chang J."/>
            <person name="Zhang L."/>
            <person name="Yang H."/>
        </authorList>
    </citation>
    <scope>NUCLEOTIDE SEQUENCE [LARGE SCALE GENOMIC DNA]</scope>
    <source>
        <strain evidence="8 9">NBRC 110486</strain>
    </source>
</reference>